<dbReference type="Proteomes" id="UP000006671">
    <property type="component" value="Unassembled WGS sequence"/>
</dbReference>
<dbReference type="OrthoDB" id="309640at2759"/>
<dbReference type="PROSITE" id="PS01094">
    <property type="entry name" value="UPF0076"/>
    <property type="match status" value="1"/>
</dbReference>
<accession>D2W3G7</accession>
<dbReference type="RefSeq" id="XP_002669163.1">
    <property type="nucleotide sequence ID" value="XM_002669117.1"/>
</dbReference>
<dbReference type="Gene3D" id="3.30.1330.40">
    <property type="entry name" value="RutC-like"/>
    <property type="match status" value="2"/>
</dbReference>
<dbReference type="GO" id="GO:0005739">
    <property type="term" value="C:mitochondrion"/>
    <property type="evidence" value="ECO:0007669"/>
    <property type="project" value="TreeGrafter"/>
</dbReference>
<dbReference type="KEGG" id="ngr:NAEGRDRAFT_75938"/>
<comment type="similarity">
    <text evidence="1">Belongs to the RutC family.</text>
</comment>
<dbReference type="PANTHER" id="PTHR11803">
    <property type="entry name" value="2-IMINOBUTANOATE/2-IMINOPROPANOATE DEAMINASE RIDA"/>
    <property type="match status" value="1"/>
</dbReference>
<keyword evidence="3" id="KW-1185">Reference proteome</keyword>
<dbReference type="GeneID" id="8862295"/>
<dbReference type="AlphaFoldDB" id="D2W3G7"/>
<dbReference type="eggNOG" id="KOG2317">
    <property type="taxonomic scope" value="Eukaryota"/>
</dbReference>
<proteinExistence type="inferred from homology"/>
<evidence type="ECO:0000256" key="1">
    <source>
        <dbReference type="ARBA" id="ARBA00010552"/>
    </source>
</evidence>
<evidence type="ECO:0000313" key="3">
    <source>
        <dbReference type="Proteomes" id="UP000006671"/>
    </source>
</evidence>
<dbReference type="Pfam" id="PF01042">
    <property type="entry name" value="Ribonuc_L-PSP"/>
    <property type="match status" value="1"/>
</dbReference>
<sequence length="178" mass="19168">MFRKVPTKQVNRLAKYKNITTRSNPHSYKVLPSSAPGEMMIGNSMVTSTSAEVKCYFSMSCQMNLASASSSSSTSGVDDSSIVYVNSAKKAPRAIGPYSQGVKANGNFYISGCLGIDGEVNVVKTTVLLTDINDFQAVNEVYSEYFSGDNKPARVCYAASGLPKKAKVEIEAIAVYKE</sequence>
<reference evidence="2 3" key="1">
    <citation type="journal article" date="2010" name="Cell">
        <title>The genome of Naegleria gruberi illuminates early eukaryotic versatility.</title>
        <authorList>
            <person name="Fritz-Laylin L.K."/>
            <person name="Prochnik S.E."/>
            <person name="Ginger M.L."/>
            <person name="Dacks J.B."/>
            <person name="Carpenter M.L."/>
            <person name="Field M.C."/>
            <person name="Kuo A."/>
            <person name="Paredez A."/>
            <person name="Chapman J."/>
            <person name="Pham J."/>
            <person name="Shu S."/>
            <person name="Neupane R."/>
            <person name="Cipriano M."/>
            <person name="Mancuso J."/>
            <person name="Tu H."/>
            <person name="Salamov A."/>
            <person name="Lindquist E."/>
            <person name="Shapiro H."/>
            <person name="Lucas S."/>
            <person name="Grigoriev I.V."/>
            <person name="Cande W.Z."/>
            <person name="Fulton C."/>
            <person name="Rokhsar D.S."/>
            <person name="Dawson S.C."/>
        </authorList>
    </citation>
    <scope>NUCLEOTIDE SEQUENCE [LARGE SCALE GENOMIC DNA]</scope>
    <source>
        <strain evidence="2 3">NEG-M</strain>
    </source>
</reference>
<dbReference type="OMA" id="KPARVCY"/>
<evidence type="ECO:0000313" key="2">
    <source>
        <dbReference type="EMBL" id="EFC36419.1"/>
    </source>
</evidence>
<dbReference type="GO" id="GO:0019239">
    <property type="term" value="F:deaminase activity"/>
    <property type="evidence" value="ECO:0007669"/>
    <property type="project" value="TreeGrafter"/>
</dbReference>
<dbReference type="CDD" id="cd00448">
    <property type="entry name" value="YjgF_YER057c_UK114_family"/>
    <property type="match status" value="1"/>
</dbReference>
<dbReference type="InterPro" id="IPR019897">
    <property type="entry name" value="RidA_CS"/>
</dbReference>
<dbReference type="SUPFAM" id="SSF55298">
    <property type="entry name" value="YjgF-like"/>
    <property type="match status" value="1"/>
</dbReference>
<dbReference type="InParanoid" id="D2W3G7"/>
<dbReference type="EMBL" id="GG738931">
    <property type="protein sequence ID" value="EFC36419.1"/>
    <property type="molecule type" value="Genomic_DNA"/>
</dbReference>
<protein>
    <submittedName>
        <fullName evidence="2">Predicted protein</fullName>
    </submittedName>
</protein>
<dbReference type="VEuPathDB" id="AmoebaDB:NAEGRDRAFT_75938"/>
<dbReference type="STRING" id="5762.D2W3G7"/>
<organism evidence="3">
    <name type="scientific">Naegleria gruberi</name>
    <name type="common">Amoeba</name>
    <dbReference type="NCBI Taxonomy" id="5762"/>
    <lineage>
        <taxon>Eukaryota</taxon>
        <taxon>Discoba</taxon>
        <taxon>Heterolobosea</taxon>
        <taxon>Tetramitia</taxon>
        <taxon>Eutetramitia</taxon>
        <taxon>Vahlkampfiidae</taxon>
        <taxon>Naegleria</taxon>
    </lineage>
</organism>
<dbReference type="GO" id="GO:0005829">
    <property type="term" value="C:cytosol"/>
    <property type="evidence" value="ECO:0007669"/>
    <property type="project" value="TreeGrafter"/>
</dbReference>
<dbReference type="InterPro" id="IPR006175">
    <property type="entry name" value="YjgF/YER057c/UK114"/>
</dbReference>
<dbReference type="InterPro" id="IPR035959">
    <property type="entry name" value="RutC-like_sf"/>
</dbReference>
<gene>
    <name evidence="2" type="ORF">NAEGRDRAFT_75938</name>
</gene>
<name>D2W3G7_NAEGR</name>
<dbReference type="PANTHER" id="PTHR11803:SF39">
    <property type="entry name" value="2-IMINOBUTANOATE_2-IMINOPROPANOATE DEAMINASE"/>
    <property type="match status" value="1"/>
</dbReference>